<evidence type="ECO:0008006" key="3">
    <source>
        <dbReference type="Google" id="ProtNLM"/>
    </source>
</evidence>
<comment type="caution">
    <text evidence="1">The sequence shown here is derived from an EMBL/GenBank/DDBJ whole genome shotgun (WGS) entry which is preliminary data.</text>
</comment>
<accession>A0A2H0XC51</accession>
<evidence type="ECO:0000313" key="2">
    <source>
        <dbReference type="Proteomes" id="UP000231252"/>
    </source>
</evidence>
<evidence type="ECO:0000313" key="1">
    <source>
        <dbReference type="EMBL" id="PIS22520.1"/>
    </source>
</evidence>
<gene>
    <name evidence="1" type="ORF">COT50_01535</name>
</gene>
<dbReference type="Proteomes" id="UP000231252">
    <property type="component" value="Unassembled WGS sequence"/>
</dbReference>
<dbReference type="PROSITE" id="PS51257">
    <property type="entry name" value="PROKAR_LIPOPROTEIN"/>
    <property type="match status" value="1"/>
</dbReference>
<dbReference type="AlphaFoldDB" id="A0A2H0XC51"/>
<dbReference type="InterPro" id="IPR007060">
    <property type="entry name" value="FtsL/DivIC"/>
</dbReference>
<name>A0A2H0XC51_UNCKA</name>
<sequence length="139" mass="15612">MDARFTKNLAVSVVLLILSVACITATLKVAQRSGRLIEAKRELVSLQQQKSNLEKEVQYQQSPEFVELEARNKLNMVKPGEEVYLRPKILGDDLLGVQSGRDGATDSPLSLPQRFFASVTTRVTSLFDKIRDFLLLFQS</sequence>
<protein>
    <recommendedName>
        <fullName evidence="3">Septum formation initiator</fullName>
    </recommendedName>
</protein>
<proteinExistence type="predicted"/>
<organism evidence="1 2">
    <name type="scientific">candidate division WWE3 bacterium CG08_land_8_20_14_0_20_41_10</name>
    <dbReference type="NCBI Taxonomy" id="1975085"/>
    <lineage>
        <taxon>Bacteria</taxon>
        <taxon>Katanobacteria</taxon>
    </lineage>
</organism>
<dbReference type="Pfam" id="PF04977">
    <property type="entry name" value="DivIC"/>
    <property type="match status" value="1"/>
</dbReference>
<dbReference type="EMBL" id="PEYU01000026">
    <property type="protein sequence ID" value="PIS22520.1"/>
    <property type="molecule type" value="Genomic_DNA"/>
</dbReference>
<reference evidence="2" key="1">
    <citation type="submission" date="2017-09" db="EMBL/GenBank/DDBJ databases">
        <title>Depth-based differentiation of microbial function through sediment-hosted aquifers and enrichment of novel symbionts in the deep terrestrial subsurface.</title>
        <authorList>
            <person name="Probst A.J."/>
            <person name="Ladd B."/>
            <person name="Jarett J.K."/>
            <person name="Geller-Mcgrath D.E."/>
            <person name="Sieber C.M.K."/>
            <person name="Emerson J.B."/>
            <person name="Anantharaman K."/>
            <person name="Thomas B.C."/>
            <person name="Malmstrom R."/>
            <person name="Stieglmeier M."/>
            <person name="Klingl A."/>
            <person name="Woyke T."/>
            <person name="Ryan C.M."/>
            <person name="Banfield J.F."/>
        </authorList>
    </citation>
    <scope>NUCLEOTIDE SEQUENCE [LARGE SCALE GENOMIC DNA]</scope>
</reference>